<comment type="cofactor">
    <cofactor evidence="2">
        <name>Mg(2+)</name>
        <dbReference type="ChEBI" id="CHEBI:18420"/>
    </cofactor>
</comment>
<dbReference type="Gene3D" id="3.30.470.20">
    <property type="entry name" value="ATP-grasp fold, B domain"/>
    <property type="match status" value="1"/>
</dbReference>
<dbReference type="GO" id="GO:0006412">
    <property type="term" value="P:translation"/>
    <property type="evidence" value="ECO:0007669"/>
    <property type="project" value="UniProtKB-KW"/>
</dbReference>
<evidence type="ECO:0000256" key="5">
    <source>
        <dbReference type="ARBA" id="ARBA00022741"/>
    </source>
</evidence>
<dbReference type="Gene3D" id="3.40.50.20">
    <property type="match status" value="1"/>
</dbReference>
<dbReference type="AlphaFoldDB" id="A0A5R8Y0D2"/>
<dbReference type="NCBIfam" id="TIGR00768">
    <property type="entry name" value="rimK_fam"/>
    <property type="match status" value="1"/>
</dbReference>
<dbReference type="InterPro" id="IPR004666">
    <property type="entry name" value="Rp_bS6_RimK/Lys_biosynth_LsyX"/>
</dbReference>
<dbReference type="InterPro" id="IPR013815">
    <property type="entry name" value="ATP_grasp_subdomain_1"/>
</dbReference>
<keyword evidence="13" id="KW-1185">Reference proteome</keyword>
<proteinExistence type="predicted"/>
<gene>
    <name evidence="12" type="primary">rimK</name>
    <name evidence="12" type="ORF">FDK22_10360</name>
</gene>
<keyword evidence="3 12" id="KW-0436">Ligase</keyword>
<dbReference type="EMBL" id="VANU01000004">
    <property type="protein sequence ID" value="TLP37711.1"/>
    <property type="molecule type" value="Genomic_DNA"/>
</dbReference>
<evidence type="ECO:0000256" key="2">
    <source>
        <dbReference type="ARBA" id="ARBA00001946"/>
    </source>
</evidence>
<feature type="domain" description="ATP-grasp" evidence="11">
    <location>
        <begin position="104"/>
        <end position="287"/>
    </location>
</feature>
<dbReference type="GO" id="GO:0009432">
    <property type="term" value="P:SOS response"/>
    <property type="evidence" value="ECO:0007669"/>
    <property type="project" value="TreeGrafter"/>
</dbReference>
<evidence type="ECO:0000256" key="4">
    <source>
        <dbReference type="ARBA" id="ARBA00022723"/>
    </source>
</evidence>
<evidence type="ECO:0000313" key="12">
    <source>
        <dbReference type="EMBL" id="TLP37711.1"/>
    </source>
</evidence>
<accession>A0A5R8Y0D2</accession>
<evidence type="ECO:0000256" key="6">
    <source>
        <dbReference type="ARBA" id="ARBA00022840"/>
    </source>
</evidence>
<dbReference type="EC" id="6.3.2.-" evidence="12"/>
<dbReference type="GO" id="GO:0018169">
    <property type="term" value="F:ribosomal S6-glutamic acid ligase activity"/>
    <property type="evidence" value="ECO:0007669"/>
    <property type="project" value="TreeGrafter"/>
</dbReference>
<evidence type="ECO:0000259" key="11">
    <source>
        <dbReference type="PROSITE" id="PS50975"/>
    </source>
</evidence>
<sequence>MLVYVLSRNENLYSTKRLVEAGVQRGWRIEVIDFLKCSIEIMKGELYINYKGKSLPKPDAIIPRIGASRTFYGTAIVRHFEVMDVFSTSGSLAINRSRDKLRSLQVLSKRGVDMPKTVFASNKSSAKDVIELSGGAPLVLKILEGTQGVGVVLVDSEKAAKSVLDAFYGMEVNLLVQEFIEEAGGADIRAFVVDGEVVGAMKRQGAEGDFRSNLHQGGTAKIHKLTRKEKSTALAAAKAMGLGVCGVDMIPSKRGPLVMEVNSSPGLEGIEKATQLDIASKVMDYIEKNVTTRNENNEIVKKTTRKAKKDNIGV</sequence>
<dbReference type="SUPFAM" id="SSF56059">
    <property type="entry name" value="Glutathione synthetase ATP-binding domain-like"/>
    <property type="match status" value="1"/>
</dbReference>
<keyword evidence="7" id="KW-0460">Magnesium</keyword>
<dbReference type="Gene3D" id="3.30.1490.20">
    <property type="entry name" value="ATP-grasp fold, A domain"/>
    <property type="match status" value="1"/>
</dbReference>
<dbReference type="RefSeq" id="WP_138152891.1">
    <property type="nucleotide sequence ID" value="NZ_CBDDKQ010000004.1"/>
</dbReference>
<dbReference type="Proteomes" id="UP000308901">
    <property type="component" value="Unassembled WGS sequence"/>
</dbReference>
<keyword evidence="6 10" id="KW-0067">ATP-binding</keyword>
<evidence type="ECO:0000256" key="9">
    <source>
        <dbReference type="ARBA" id="ARBA00023211"/>
    </source>
</evidence>
<evidence type="ECO:0000313" key="13">
    <source>
        <dbReference type="Proteomes" id="UP000308901"/>
    </source>
</evidence>
<dbReference type="GO" id="GO:0046872">
    <property type="term" value="F:metal ion binding"/>
    <property type="evidence" value="ECO:0007669"/>
    <property type="project" value="UniProtKB-KW"/>
</dbReference>
<keyword evidence="12" id="KW-0689">Ribosomal protein</keyword>
<dbReference type="OrthoDB" id="3865600at2"/>
<name>A0A5R8Y0D2_9BACT</name>
<comment type="cofactor">
    <cofactor evidence="1">
        <name>Mn(2+)</name>
        <dbReference type="ChEBI" id="CHEBI:29035"/>
    </cofactor>
</comment>
<dbReference type="NCBIfam" id="NF007764">
    <property type="entry name" value="PRK10446.1"/>
    <property type="match status" value="1"/>
</dbReference>
<evidence type="ECO:0000256" key="7">
    <source>
        <dbReference type="ARBA" id="ARBA00022842"/>
    </source>
</evidence>
<comment type="caution">
    <text evidence="12">The sequence shown here is derived from an EMBL/GenBank/DDBJ whole genome shotgun (WGS) entry which is preliminary data.</text>
</comment>
<dbReference type="InterPro" id="IPR041107">
    <property type="entry name" value="Rimk_N"/>
</dbReference>
<dbReference type="PROSITE" id="PS50975">
    <property type="entry name" value="ATP_GRASP"/>
    <property type="match status" value="1"/>
</dbReference>
<evidence type="ECO:0000256" key="10">
    <source>
        <dbReference type="PROSITE-ProRule" id="PRU00409"/>
    </source>
</evidence>
<dbReference type="GO" id="GO:0005737">
    <property type="term" value="C:cytoplasm"/>
    <property type="evidence" value="ECO:0007669"/>
    <property type="project" value="TreeGrafter"/>
</dbReference>
<organism evidence="12 13">
    <name type="scientific">Arcobacter arenosus</name>
    <dbReference type="NCBI Taxonomy" id="2576037"/>
    <lineage>
        <taxon>Bacteria</taxon>
        <taxon>Pseudomonadati</taxon>
        <taxon>Campylobacterota</taxon>
        <taxon>Epsilonproteobacteria</taxon>
        <taxon>Campylobacterales</taxon>
        <taxon>Arcobacteraceae</taxon>
        <taxon>Arcobacter</taxon>
    </lineage>
</organism>
<dbReference type="Pfam" id="PF18030">
    <property type="entry name" value="Rimk_N"/>
    <property type="match status" value="1"/>
</dbReference>
<protein>
    <submittedName>
        <fullName evidence="12">30S ribosomal protein S6--L-glutamate ligase</fullName>
        <ecNumber evidence="12">6.3.2.-</ecNumber>
    </submittedName>
</protein>
<evidence type="ECO:0000256" key="1">
    <source>
        <dbReference type="ARBA" id="ARBA00001936"/>
    </source>
</evidence>
<dbReference type="Pfam" id="PF08443">
    <property type="entry name" value="RimK"/>
    <property type="match status" value="1"/>
</dbReference>
<dbReference type="GO" id="GO:0005524">
    <property type="term" value="F:ATP binding"/>
    <property type="evidence" value="ECO:0007669"/>
    <property type="project" value="UniProtKB-UniRule"/>
</dbReference>
<dbReference type="GO" id="GO:0005840">
    <property type="term" value="C:ribosome"/>
    <property type="evidence" value="ECO:0007669"/>
    <property type="project" value="UniProtKB-KW"/>
</dbReference>
<keyword evidence="4" id="KW-0479">Metal-binding</keyword>
<dbReference type="PANTHER" id="PTHR21621">
    <property type="entry name" value="RIBOSOMAL PROTEIN S6 MODIFICATION PROTEIN"/>
    <property type="match status" value="1"/>
</dbReference>
<reference evidence="12 13" key="1">
    <citation type="submission" date="2019-05" db="EMBL/GenBank/DDBJ databases">
        <title>Arcobacter sp. nov., isolated from sea sediment.</title>
        <authorList>
            <person name="Kim W."/>
        </authorList>
    </citation>
    <scope>NUCLEOTIDE SEQUENCE [LARGE SCALE GENOMIC DNA]</scope>
    <source>
        <strain evidence="12 13">CAU 1517</strain>
    </source>
</reference>
<keyword evidence="5 10" id="KW-0547">Nucleotide-binding</keyword>
<evidence type="ECO:0000256" key="8">
    <source>
        <dbReference type="ARBA" id="ARBA00022917"/>
    </source>
</evidence>
<keyword evidence="12" id="KW-0687">Ribonucleoprotein</keyword>
<dbReference type="InterPro" id="IPR013651">
    <property type="entry name" value="ATP-grasp_RimK-type"/>
</dbReference>
<keyword evidence="8" id="KW-0648">Protein biosynthesis</keyword>
<evidence type="ECO:0000256" key="3">
    <source>
        <dbReference type="ARBA" id="ARBA00022598"/>
    </source>
</evidence>
<dbReference type="InterPro" id="IPR011761">
    <property type="entry name" value="ATP-grasp"/>
</dbReference>
<keyword evidence="9" id="KW-0464">Manganese</keyword>
<dbReference type="PANTHER" id="PTHR21621:SF7">
    <property type="entry name" value="RIBOSOMAL PROTEIN BS6--L-GLUTAMATE LIGASE"/>
    <property type="match status" value="1"/>
</dbReference>